<name>A0A0D2M5Z2_9CHLO</name>
<dbReference type="InterPro" id="IPR006553">
    <property type="entry name" value="Leu-rich_rpt_Cys-con_subtyp"/>
</dbReference>
<comment type="subcellular location">
    <subcellularLocation>
        <location evidence="1">Cytoplasm</location>
        <location evidence="1">Cytoskeleton</location>
        <location evidence="1">Cilium axoneme</location>
    </subcellularLocation>
</comment>
<reference evidence="2 3" key="1">
    <citation type="journal article" date="2013" name="BMC Genomics">
        <title>Reconstruction of the lipid metabolism for the microalga Monoraphidium neglectum from its genome sequence reveals characteristics suitable for biofuel production.</title>
        <authorList>
            <person name="Bogen C."/>
            <person name="Al-Dilaimi A."/>
            <person name="Albersmeier A."/>
            <person name="Wichmann J."/>
            <person name="Grundmann M."/>
            <person name="Rupp O."/>
            <person name="Lauersen K.J."/>
            <person name="Blifernez-Klassen O."/>
            <person name="Kalinowski J."/>
            <person name="Goesmann A."/>
            <person name="Mussgnug J.H."/>
            <person name="Kruse O."/>
        </authorList>
    </citation>
    <scope>NUCLEOTIDE SEQUENCE [LARGE SCALE GENOMIC DNA]</scope>
    <source>
        <strain evidence="2 3">SAG 48.87</strain>
    </source>
</reference>
<dbReference type="PANTHER" id="PTHR13318:SF77">
    <property type="entry name" value="F-BOX DOMAIN-CONTAINING PROTEIN"/>
    <property type="match status" value="1"/>
</dbReference>
<dbReference type="SUPFAM" id="SSF52047">
    <property type="entry name" value="RNI-like"/>
    <property type="match status" value="1"/>
</dbReference>
<evidence type="ECO:0000256" key="1">
    <source>
        <dbReference type="ARBA" id="ARBA00004430"/>
    </source>
</evidence>
<evidence type="ECO:0000313" key="3">
    <source>
        <dbReference type="Proteomes" id="UP000054498"/>
    </source>
</evidence>
<dbReference type="GeneID" id="25728587"/>
<proteinExistence type="predicted"/>
<dbReference type="Pfam" id="PF13516">
    <property type="entry name" value="LRR_6"/>
    <property type="match status" value="3"/>
</dbReference>
<accession>A0A0D2M5Z2</accession>
<dbReference type="OrthoDB" id="547786at2759"/>
<protein>
    <submittedName>
        <fullName evidence="2">Uncharacterized protein</fullName>
    </submittedName>
</protein>
<dbReference type="GO" id="GO:0019005">
    <property type="term" value="C:SCF ubiquitin ligase complex"/>
    <property type="evidence" value="ECO:0007669"/>
    <property type="project" value="TreeGrafter"/>
</dbReference>
<dbReference type="RefSeq" id="XP_013895646.1">
    <property type="nucleotide sequence ID" value="XM_014040192.1"/>
</dbReference>
<dbReference type="STRING" id="145388.A0A0D2M5Z2"/>
<dbReference type="InterPro" id="IPR032675">
    <property type="entry name" value="LRR_dom_sf"/>
</dbReference>
<organism evidence="2 3">
    <name type="scientific">Monoraphidium neglectum</name>
    <dbReference type="NCBI Taxonomy" id="145388"/>
    <lineage>
        <taxon>Eukaryota</taxon>
        <taxon>Viridiplantae</taxon>
        <taxon>Chlorophyta</taxon>
        <taxon>core chlorophytes</taxon>
        <taxon>Chlorophyceae</taxon>
        <taxon>CS clade</taxon>
        <taxon>Sphaeropleales</taxon>
        <taxon>Selenastraceae</taxon>
        <taxon>Monoraphidium</taxon>
    </lineage>
</organism>
<dbReference type="Gene3D" id="3.80.10.10">
    <property type="entry name" value="Ribonuclease Inhibitor"/>
    <property type="match status" value="2"/>
</dbReference>
<keyword evidence="3" id="KW-1185">Reference proteome</keyword>
<dbReference type="EMBL" id="KK102917">
    <property type="protein sequence ID" value="KIY96626.1"/>
    <property type="molecule type" value="Genomic_DNA"/>
</dbReference>
<gene>
    <name evidence="2" type="ORF">MNEG_11335</name>
</gene>
<dbReference type="SMART" id="SM00367">
    <property type="entry name" value="LRR_CC"/>
    <property type="match status" value="5"/>
</dbReference>
<evidence type="ECO:0000313" key="2">
    <source>
        <dbReference type="EMBL" id="KIY96626.1"/>
    </source>
</evidence>
<sequence length="349" mass="36211">MLVAPLKNHTSRRNPRVTIRGVATAILRATAPWPATAAAAHPSAAGPSAASPPAPPLGCRKLASLKLRDCGAPDGGRGFEELASILAGSLRSLDLSCTRVGSRGLLQLAPLTGLTELLLDMCPVTDSGCQVFSSLANLEHLDLSDTEVGNAGAFHISKLRRLSRLGLCDTDVGDGAVAALTGLTRLTALNLDARHVSDEALHLALPLAPHLKELDLYGCKVTLRGALALPAYRELTHLFLCGGWATDRSVLEVAKLPKLQHLSLAQNPRLSDVSVRMLAGGACAATLEALNLTGTAVGDGCLPLLAGMPALAVVALSNTRVTRGAAESLRRTTKLVVKFSPPGATKGPE</sequence>
<dbReference type="GO" id="GO:0005930">
    <property type="term" value="C:axoneme"/>
    <property type="evidence" value="ECO:0007669"/>
    <property type="project" value="UniProtKB-SubCell"/>
</dbReference>
<dbReference type="AlphaFoldDB" id="A0A0D2M5Z2"/>
<dbReference type="PANTHER" id="PTHR13318">
    <property type="entry name" value="PARTNER OF PAIRED, ISOFORM B-RELATED"/>
    <property type="match status" value="1"/>
</dbReference>
<dbReference type="GO" id="GO:0031146">
    <property type="term" value="P:SCF-dependent proteasomal ubiquitin-dependent protein catabolic process"/>
    <property type="evidence" value="ECO:0007669"/>
    <property type="project" value="TreeGrafter"/>
</dbReference>
<dbReference type="KEGG" id="mng:MNEG_11335"/>
<dbReference type="Proteomes" id="UP000054498">
    <property type="component" value="Unassembled WGS sequence"/>
</dbReference>
<dbReference type="InterPro" id="IPR001611">
    <property type="entry name" value="Leu-rich_rpt"/>
</dbReference>